<dbReference type="eggNOG" id="KOG3418">
    <property type="taxonomic scope" value="Eukaryota"/>
</dbReference>
<dbReference type="Proteomes" id="UP000030645">
    <property type="component" value="Unassembled WGS sequence"/>
</dbReference>
<dbReference type="STRING" id="981085.W9SDE3"/>
<keyword evidence="2" id="KW-1185">Reference proteome</keyword>
<dbReference type="GO" id="GO:0003735">
    <property type="term" value="F:structural constituent of ribosome"/>
    <property type="evidence" value="ECO:0007669"/>
    <property type="project" value="InterPro"/>
</dbReference>
<sequence>MVKKSHMKAFVKLVNYQHLMPTRYTLDVDLKDVVISTGYVFTLAGGAMSWISKLQSVIALSTTEICQHSTLQSKDKVTALKETKKCLEERFKTDKNMWFFTKLSFHFKHKNPIIINTTKSSNSNSIPQKHTCIQAIQSELSKTLRLESPFFKPKAQSEHPLESDQNEDVTERFMTWVARGRKGANVSWGCSDAWVRTRMRTNDGEGGRVWVAQGRGRRALLPDRTHRGQIHCGASTSVRFRWLQRGTTRRPHKDRHRCITVASKVSTIVAPSLTAILLHHLCETKDLPYNGDL</sequence>
<proteinExistence type="predicted"/>
<name>W9SDE3_9ROSA</name>
<evidence type="ECO:0000313" key="2">
    <source>
        <dbReference type="Proteomes" id="UP000030645"/>
    </source>
</evidence>
<evidence type="ECO:0000313" key="1">
    <source>
        <dbReference type="EMBL" id="EXC23655.1"/>
    </source>
</evidence>
<gene>
    <name evidence="1" type="ORF">L484_015564</name>
</gene>
<reference evidence="2" key="1">
    <citation type="submission" date="2013-01" db="EMBL/GenBank/DDBJ databases">
        <title>Draft Genome Sequence of a Mulberry Tree, Morus notabilis C.K. Schneid.</title>
        <authorList>
            <person name="He N."/>
            <person name="Zhao S."/>
        </authorList>
    </citation>
    <scope>NUCLEOTIDE SEQUENCE</scope>
</reference>
<keyword evidence="1" id="KW-0687">Ribonucleoprotein</keyword>
<keyword evidence="1" id="KW-0689">Ribosomal protein</keyword>
<dbReference type="AlphaFoldDB" id="W9SDE3"/>
<organism evidence="1 2">
    <name type="scientific">Morus notabilis</name>
    <dbReference type="NCBI Taxonomy" id="981085"/>
    <lineage>
        <taxon>Eukaryota</taxon>
        <taxon>Viridiplantae</taxon>
        <taxon>Streptophyta</taxon>
        <taxon>Embryophyta</taxon>
        <taxon>Tracheophyta</taxon>
        <taxon>Spermatophyta</taxon>
        <taxon>Magnoliopsida</taxon>
        <taxon>eudicotyledons</taxon>
        <taxon>Gunneridae</taxon>
        <taxon>Pentapetalae</taxon>
        <taxon>rosids</taxon>
        <taxon>fabids</taxon>
        <taxon>Rosales</taxon>
        <taxon>Moraceae</taxon>
        <taxon>Moreae</taxon>
        <taxon>Morus</taxon>
    </lineage>
</organism>
<dbReference type="InterPro" id="IPR001141">
    <property type="entry name" value="Ribosomal_eL27"/>
</dbReference>
<dbReference type="PANTHER" id="PTHR10497">
    <property type="entry name" value="60S RIBOSOMAL PROTEIN L27"/>
    <property type="match status" value="1"/>
</dbReference>
<dbReference type="GO" id="GO:0006412">
    <property type="term" value="P:translation"/>
    <property type="evidence" value="ECO:0007669"/>
    <property type="project" value="InterPro"/>
</dbReference>
<dbReference type="EMBL" id="KE346002">
    <property type="protein sequence ID" value="EXC23655.1"/>
    <property type="molecule type" value="Genomic_DNA"/>
</dbReference>
<dbReference type="Pfam" id="PF01777">
    <property type="entry name" value="Ribosomal_L27e"/>
    <property type="match status" value="2"/>
</dbReference>
<protein>
    <submittedName>
        <fullName evidence="1">60S ribosomal protein L27</fullName>
    </submittedName>
</protein>
<dbReference type="Gene3D" id="2.30.30.770">
    <property type="match status" value="1"/>
</dbReference>
<dbReference type="InterPro" id="IPR038655">
    <property type="entry name" value="Ribosomal_eL27_sf"/>
</dbReference>
<accession>W9SDE3</accession>
<dbReference type="GO" id="GO:0005840">
    <property type="term" value="C:ribosome"/>
    <property type="evidence" value="ECO:0007669"/>
    <property type="project" value="UniProtKB-KW"/>
</dbReference>